<proteinExistence type="predicted"/>
<dbReference type="AlphaFoldDB" id="A0A4S8LFI7"/>
<feature type="compositionally biased region" description="Polar residues" evidence="2">
    <location>
        <begin position="248"/>
        <end position="274"/>
    </location>
</feature>
<feature type="region of interest" description="Disordered" evidence="2">
    <location>
        <begin position="343"/>
        <end position="400"/>
    </location>
</feature>
<evidence type="ECO:0000313" key="4">
    <source>
        <dbReference type="EMBL" id="THU87248.1"/>
    </source>
</evidence>
<name>A0A4S8LFI7_DENBC</name>
<keyword evidence="5" id="KW-1185">Reference proteome</keyword>
<evidence type="ECO:0000313" key="5">
    <source>
        <dbReference type="Proteomes" id="UP000297245"/>
    </source>
</evidence>
<dbReference type="InterPro" id="IPR001841">
    <property type="entry name" value="Znf_RING"/>
</dbReference>
<evidence type="ECO:0000256" key="1">
    <source>
        <dbReference type="SAM" id="Coils"/>
    </source>
</evidence>
<feature type="compositionally biased region" description="Polar residues" evidence="2">
    <location>
        <begin position="231"/>
        <end position="241"/>
    </location>
</feature>
<dbReference type="EMBL" id="ML179458">
    <property type="protein sequence ID" value="THU87248.1"/>
    <property type="molecule type" value="Genomic_DNA"/>
</dbReference>
<reference evidence="4 5" key="1">
    <citation type="journal article" date="2019" name="Nat. Ecol. Evol.">
        <title>Megaphylogeny resolves global patterns of mushroom evolution.</title>
        <authorList>
            <person name="Varga T."/>
            <person name="Krizsan K."/>
            <person name="Foldi C."/>
            <person name="Dima B."/>
            <person name="Sanchez-Garcia M."/>
            <person name="Sanchez-Ramirez S."/>
            <person name="Szollosi G.J."/>
            <person name="Szarkandi J.G."/>
            <person name="Papp V."/>
            <person name="Albert L."/>
            <person name="Andreopoulos W."/>
            <person name="Angelini C."/>
            <person name="Antonin V."/>
            <person name="Barry K.W."/>
            <person name="Bougher N.L."/>
            <person name="Buchanan P."/>
            <person name="Buyck B."/>
            <person name="Bense V."/>
            <person name="Catcheside P."/>
            <person name="Chovatia M."/>
            <person name="Cooper J."/>
            <person name="Damon W."/>
            <person name="Desjardin D."/>
            <person name="Finy P."/>
            <person name="Geml J."/>
            <person name="Haridas S."/>
            <person name="Hughes K."/>
            <person name="Justo A."/>
            <person name="Karasinski D."/>
            <person name="Kautmanova I."/>
            <person name="Kiss B."/>
            <person name="Kocsube S."/>
            <person name="Kotiranta H."/>
            <person name="LaButti K.M."/>
            <person name="Lechner B.E."/>
            <person name="Liimatainen K."/>
            <person name="Lipzen A."/>
            <person name="Lukacs Z."/>
            <person name="Mihaltcheva S."/>
            <person name="Morgado L.N."/>
            <person name="Niskanen T."/>
            <person name="Noordeloos M.E."/>
            <person name="Ohm R.A."/>
            <person name="Ortiz-Santana B."/>
            <person name="Ovrebo C."/>
            <person name="Racz N."/>
            <person name="Riley R."/>
            <person name="Savchenko A."/>
            <person name="Shiryaev A."/>
            <person name="Soop K."/>
            <person name="Spirin V."/>
            <person name="Szebenyi C."/>
            <person name="Tomsovsky M."/>
            <person name="Tulloss R.E."/>
            <person name="Uehling J."/>
            <person name="Grigoriev I.V."/>
            <person name="Vagvolgyi C."/>
            <person name="Papp T."/>
            <person name="Martin F.M."/>
            <person name="Miettinen O."/>
            <person name="Hibbett D.S."/>
            <person name="Nagy L.G."/>
        </authorList>
    </citation>
    <scope>NUCLEOTIDE SEQUENCE [LARGE SCALE GENOMIC DNA]</scope>
    <source>
        <strain evidence="4 5">CBS 962.96</strain>
    </source>
</reference>
<gene>
    <name evidence="4" type="ORF">K435DRAFT_348012</name>
</gene>
<feature type="region of interest" description="Disordered" evidence="2">
    <location>
        <begin position="247"/>
        <end position="319"/>
    </location>
</feature>
<organism evidence="4 5">
    <name type="scientific">Dendrothele bispora (strain CBS 962.96)</name>
    <dbReference type="NCBI Taxonomy" id="1314807"/>
    <lineage>
        <taxon>Eukaryota</taxon>
        <taxon>Fungi</taxon>
        <taxon>Dikarya</taxon>
        <taxon>Basidiomycota</taxon>
        <taxon>Agaricomycotina</taxon>
        <taxon>Agaricomycetes</taxon>
        <taxon>Agaricomycetidae</taxon>
        <taxon>Agaricales</taxon>
        <taxon>Agaricales incertae sedis</taxon>
        <taxon>Dendrothele</taxon>
    </lineage>
</organism>
<feature type="region of interest" description="Disordered" evidence="2">
    <location>
        <begin position="223"/>
        <end position="242"/>
    </location>
</feature>
<feature type="compositionally biased region" description="Basic and acidic residues" evidence="2">
    <location>
        <begin position="294"/>
        <end position="305"/>
    </location>
</feature>
<dbReference type="OrthoDB" id="2535391at2759"/>
<dbReference type="Proteomes" id="UP000297245">
    <property type="component" value="Unassembled WGS sequence"/>
</dbReference>
<sequence length="400" mass="44926">MSVSTSQPDFDFWEFVTCEKCQLPFASGTTVPFWLTECGHTVCNNHLNADQSCAICSSPEIQLIPLQQEMDAPMSGWFKSVPCLLDSAAYAAKFQQESMASQIRWLKTRCQQQRSHIERLKREVADLRQCDTRQSLPHHLLKLSYRANELLTARESAYGSQEPSGFVNSNGKRPLADLTYLPPPTSSSPHLALGANRLTIPAGQQPPQLSSNQIRDEQPYSFEDRSRELPLSQQRPGSSKFAQKYTFIPSSKPQMRPPTQQASYRQSARNTQFQEKPVQQEMNSRTMPPPARLPDNKQLPRDRSRNIPLPQPSRSDTFTSKYQTQNFVLSTPVSHRFRPSGPMSNGKHFVPAAPIHPSEKLGVDRASTARGSTAVDSRAPPRSFHPNLGGSGQRRPFVPR</sequence>
<feature type="domain" description="RING-type" evidence="3">
    <location>
        <begin position="18"/>
        <end position="57"/>
    </location>
</feature>
<evidence type="ECO:0000256" key="2">
    <source>
        <dbReference type="SAM" id="MobiDB-lite"/>
    </source>
</evidence>
<protein>
    <recommendedName>
        <fullName evidence="3">RING-type domain-containing protein</fullName>
    </recommendedName>
</protein>
<dbReference type="Pfam" id="PF14634">
    <property type="entry name" value="zf-RING_5"/>
    <property type="match status" value="1"/>
</dbReference>
<feature type="coiled-coil region" evidence="1">
    <location>
        <begin position="103"/>
        <end position="130"/>
    </location>
</feature>
<accession>A0A4S8LFI7</accession>
<evidence type="ECO:0000259" key="3">
    <source>
        <dbReference type="Pfam" id="PF14634"/>
    </source>
</evidence>
<keyword evidence="1" id="KW-0175">Coiled coil</keyword>